<dbReference type="HOGENOM" id="CLU_972025_0_0_3"/>
<evidence type="ECO:0008006" key="3">
    <source>
        <dbReference type="Google" id="ProtNLM"/>
    </source>
</evidence>
<evidence type="ECO:0000313" key="2">
    <source>
        <dbReference type="Proteomes" id="UP000010475"/>
    </source>
</evidence>
<dbReference type="AlphaFoldDB" id="K9WS97"/>
<proteinExistence type="predicted"/>
<accession>K9WS97</accession>
<dbReference type="SUPFAM" id="SSF53474">
    <property type="entry name" value="alpha/beta-Hydrolases"/>
    <property type="match status" value="1"/>
</dbReference>
<dbReference type="PATRIC" id="fig|56107.3.peg.338"/>
<dbReference type="KEGG" id="csg:Cylst_0306"/>
<dbReference type="RefSeq" id="WP_015205927.1">
    <property type="nucleotide sequence ID" value="NC_019757.1"/>
</dbReference>
<protein>
    <recommendedName>
        <fullName evidence="3">Chemotaxis protein</fullName>
    </recommendedName>
</protein>
<keyword evidence="2" id="KW-1185">Reference proteome</keyword>
<gene>
    <name evidence="1" type="ORF">Cylst_0306</name>
</gene>
<organism evidence="1 2">
    <name type="scientific">Cylindrospermum stagnale PCC 7417</name>
    <dbReference type="NCBI Taxonomy" id="56107"/>
    <lineage>
        <taxon>Bacteria</taxon>
        <taxon>Bacillati</taxon>
        <taxon>Cyanobacteriota</taxon>
        <taxon>Cyanophyceae</taxon>
        <taxon>Nostocales</taxon>
        <taxon>Nostocaceae</taxon>
        <taxon>Cylindrospermum</taxon>
    </lineage>
</organism>
<dbReference type="eggNOG" id="ENOG5031SU3">
    <property type="taxonomic scope" value="Bacteria"/>
</dbReference>
<dbReference type="Proteomes" id="UP000010475">
    <property type="component" value="Chromosome"/>
</dbReference>
<dbReference type="STRING" id="56107.Cylst_0306"/>
<dbReference type="EMBL" id="CP003642">
    <property type="protein sequence ID" value="AFZ22669.1"/>
    <property type="molecule type" value="Genomic_DNA"/>
</dbReference>
<evidence type="ECO:0000313" key="1">
    <source>
        <dbReference type="EMBL" id="AFZ22669.1"/>
    </source>
</evidence>
<reference evidence="1 2" key="1">
    <citation type="submission" date="2012-06" db="EMBL/GenBank/DDBJ databases">
        <title>Finished chromosome of genome of Cylindrospermum stagnale PCC 7417.</title>
        <authorList>
            <consortium name="US DOE Joint Genome Institute"/>
            <person name="Gugger M."/>
            <person name="Coursin T."/>
            <person name="Rippka R."/>
            <person name="Tandeau De Marsac N."/>
            <person name="Huntemann M."/>
            <person name="Wei C.-L."/>
            <person name="Han J."/>
            <person name="Detter J.C."/>
            <person name="Han C."/>
            <person name="Tapia R."/>
            <person name="Chen A."/>
            <person name="Kyrpides N."/>
            <person name="Mavromatis K."/>
            <person name="Markowitz V."/>
            <person name="Szeto E."/>
            <person name="Ivanova N."/>
            <person name="Pagani I."/>
            <person name="Pati A."/>
            <person name="Goodwin L."/>
            <person name="Nordberg H.P."/>
            <person name="Cantor M.N."/>
            <person name="Hua S.X."/>
            <person name="Woyke T."/>
            <person name="Kerfeld C.A."/>
        </authorList>
    </citation>
    <scope>NUCLEOTIDE SEQUENCE [LARGE SCALE GENOMIC DNA]</scope>
    <source>
        <strain evidence="1 2">PCC 7417</strain>
    </source>
</reference>
<dbReference type="InterPro" id="IPR029058">
    <property type="entry name" value="AB_hydrolase_fold"/>
</dbReference>
<sequence length="289" mass="32444">MSQKIAIAIIHGLGTANPEFANEKNPDKFVSGIAQQLKSRFSALMGEKLEDADSKLKIKPVYWAPVLQDIQDELGKRLSLDSLNNFFGLREFVFHSLADSIGYQITPTKRNIYDAVHQKFAETLTELAEDGGEKYPLCVIGHSLGSVIASNYIWDLQNETANIEIGNTPLQKGETLSLFYTLGSQIALWRLRYSDFGTPIAVPSVELSKHYPKIKGEWLNFYDRDDILGYPVKNINDKYKAVVKADIEVNAGNALINFTPLSHNGYWTDSEVIEPIAQGLVKTWKRAYL</sequence>
<name>K9WS97_9NOST</name>
<dbReference type="OrthoDB" id="70513at2"/>